<name>A0A9D1YXY3_9BACT</name>
<reference evidence="2" key="2">
    <citation type="submission" date="2021-04" db="EMBL/GenBank/DDBJ databases">
        <authorList>
            <person name="Gilroy R."/>
        </authorList>
    </citation>
    <scope>NUCLEOTIDE SEQUENCE</scope>
    <source>
        <strain evidence="2">5134</strain>
    </source>
</reference>
<evidence type="ECO:0000313" key="2">
    <source>
        <dbReference type="EMBL" id="HIY67914.1"/>
    </source>
</evidence>
<evidence type="ECO:0000256" key="1">
    <source>
        <dbReference type="SAM" id="MobiDB-lite"/>
    </source>
</evidence>
<proteinExistence type="predicted"/>
<feature type="non-terminal residue" evidence="2">
    <location>
        <position position="1"/>
    </location>
</feature>
<feature type="region of interest" description="Disordered" evidence="1">
    <location>
        <begin position="33"/>
        <end position="60"/>
    </location>
</feature>
<comment type="caution">
    <text evidence="2">The sequence shown here is derived from an EMBL/GenBank/DDBJ whole genome shotgun (WGS) entry which is preliminary data.</text>
</comment>
<protein>
    <submittedName>
        <fullName evidence="2">Uncharacterized protein</fullName>
    </submittedName>
</protein>
<organism evidence="2 3">
    <name type="scientific">Candidatus Alistipes intestinigallinarum</name>
    <dbReference type="NCBI Taxonomy" id="2838440"/>
    <lineage>
        <taxon>Bacteria</taxon>
        <taxon>Pseudomonadati</taxon>
        <taxon>Bacteroidota</taxon>
        <taxon>Bacteroidia</taxon>
        <taxon>Bacteroidales</taxon>
        <taxon>Rikenellaceae</taxon>
        <taxon>Alistipes</taxon>
    </lineage>
</organism>
<dbReference type="Proteomes" id="UP000886844">
    <property type="component" value="Unassembled WGS sequence"/>
</dbReference>
<evidence type="ECO:0000313" key="3">
    <source>
        <dbReference type="Proteomes" id="UP000886844"/>
    </source>
</evidence>
<dbReference type="AlphaFoldDB" id="A0A9D1YXY3"/>
<reference evidence="2" key="1">
    <citation type="journal article" date="2021" name="PeerJ">
        <title>Extensive microbial diversity within the chicken gut microbiome revealed by metagenomics and culture.</title>
        <authorList>
            <person name="Gilroy R."/>
            <person name="Ravi A."/>
            <person name="Getino M."/>
            <person name="Pursley I."/>
            <person name="Horton D.L."/>
            <person name="Alikhan N.F."/>
            <person name="Baker D."/>
            <person name="Gharbi K."/>
            <person name="Hall N."/>
            <person name="Watson M."/>
            <person name="Adriaenssens E.M."/>
            <person name="Foster-Nyarko E."/>
            <person name="Jarju S."/>
            <person name="Secka A."/>
            <person name="Antonio M."/>
            <person name="Oren A."/>
            <person name="Chaudhuri R.R."/>
            <person name="La Ragione R."/>
            <person name="Hildebrand F."/>
            <person name="Pallen M.J."/>
        </authorList>
    </citation>
    <scope>NUCLEOTIDE SEQUENCE</scope>
    <source>
        <strain evidence="2">5134</strain>
    </source>
</reference>
<gene>
    <name evidence="2" type="ORF">H9828_00685</name>
</gene>
<sequence>SQFFSIFSSPSEQVHGEDVRFYKFQTFPTKKPHPGGNFIDNLSTKGEKTRPGYPGRVNGI</sequence>
<accession>A0A9D1YXY3</accession>
<dbReference type="EMBL" id="DXDA01000007">
    <property type="protein sequence ID" value="HIY67914.1"/>
    <property type="molecule type" value="Genomic_DNA"/>
</dbReference>